<dbReference type="GO" id="GO:0006508">
    <property type="term" value="P:proteolysis"/>
    <property type="evidence" value="ECO:0007669"/>
    <property type="project" value="UniProtKB-KW"/>
</dbReference>
<dbReference type="EMBL" id="LJZR01000002">
    <property type="protein sequence ID" value="KPQ37350.1"/>
    <property type="molecule type" value="Genomic_DNA"/>
</dbReference>
<dbReference type="InterPro" id="IPR014719">
    <property type="entry name" value="Ribosomal_bL12_C/ClpS-like"/>
</dbReference>
<dbReference type="SUPFAM" id="SSF54736">
    <property type="entry name" value="ClpS-like"/>
    <property type="match status" value="1"/>
</dbReference>
<organism evidence="2 3">
    <name type="scientific">Phormidesmis priestleyi Ana</name>
    <dbReference type="NCBI Taxonomy" id="1666911"/>
    <lineage>
        <taxon>Bacteria</taxon>
        <taxon>Bacillati</taxon>
        <taxon>Cyanobacteriota</taxon>
        <taxon>Cyanophyceae</taxon>
        <taxon>Leptolyngbyales</taxon>
        <taxon>Leptolyngbyaceae</taxon>
        <taxon>Phormidesmis</taxon>
    </lineage>
</organism>
<dbReference type="PANTHER" id="PTHR33473:SF3">
    <property type="entry name" value="ATP-DEPENDENT CLP PROTEASE ADAPTER PROTEIN CLPS"/>
    <property type="match status" value="1"/>
</dbReference>
<dbReference type="PATRIC" id="fig|1666911.3.peg.1764"/>
<comment type="caution">
    <text evidence="2">The sequence shown here is derived from an EMBL/GenBank/DDBJ whole genome shotgun (WGS) entry which is preliminary data.</text>
</comment>
<evidence type="ECO:0000313" key="3">
    <source>
        <dbReference type="Proteomes" id="UP000050465"/>
    </source>
</evidence>
<dbReference type="STRING" id="1666911.HLUCCA11_02620"/>
<dbReference type="GO" id="GO:0008233">
    <property type="term" value="F:peptidase activity"/>
    <property type="evidence" value="ECO:0007669"/>
    <property type="project" value="UniProtKB-KW"/>
</dbReference>
<keyword evidence="2" id="KW-0378">Hydrolase</keyword>
<name>A0A0P7ZUP3_9CYAN</name>
<gene>
    <name evidence="2" type="primary">clpS</name>
    <name evidence="2" type="ORF">HLUCCA11_02620</name>
</gene>
<dbReference type="Pfam" id="PF02617">
    <property type="entry name" value="ClpS"/>
    <property type="match status" value="1"/>
</dbReference>
<keyword evidence="2" id="KW-0645">Protease</keyword>
<dbReference type="InterPro" id="IPR022935">
    <property type="entry name" value="ClpS"/>
</dbReference>
<dbReference type="InterPro" id="IPR003769">
    <property type="entry name" value="ClpS_core"/>
</dbReference>
<sequence length="145" mass="15815">MSLAILHKRGFTNATIGSAEFFNQESKEAIRSVTSGGFLGGITSDIRAVSASPTAVKQRASSVVKEKYPNYKIIVLNDDHNTFEHVVKTLTTYIPGVSSDQAWDLADKIHNEGQAIVWTGPLEQAELYHSQLIRAGLTMAPLEKA</sequence>
<dbReference type="NCBIfam" id="NF009563">
    <property type="entry name" value="PRK13019.1-3"/>
    <property type="match status" value="1"/>
</dbReference>
<dbReference type="PANTHER" id="PTHR33473">
    <property type="entry name" value="ATP-DEPENDENT CLP PROTEASE ADAPTER PROTEIN CLPS1, CHLOROPLASTIC"/>
    <property type="match status" value="1"/>
</dbReference>
<feature type="domain" description="Adaptor protein ClpS core" evidence="1">
    <location>
        <begin position="67"/>
        <end position="134"/>
    </location>
</feature>
<proteinExistence type="predicted"/>
<dbReference type="Gene3D" id="3.30.1390.10">
    <property type="match status" value="1"/>
</dbReference>
<evidence type="ECO:0000259" key="1">
    <source>
        <dbReference type="Pfam" id="PF02617"/>
    </source>
</evidence>
<accession>A0A0P7ZUP3</accession>
<dbReference type="GO" id="GO:0030163">
    <property type="term" value="P:protein catabolic process"/>
    <property type="evidence" value="ECO:0007669"/>
    <property type="project" value="InterPro"/>
</dbReference>
<reference evidence="2 3" key="1">
    <citation type="submission" date="2015-09" db="EMBL/GenBank/DDBJ databases">
        <title>Identification and resolution of microdiversity through metagenomic sequencing of parallel consortia.</title>
        <authorList>
            <person name="Nelson W.C."/>
            <person name="Romine M.F."/>
            <person name="Lindemann S.R."/>
        </authorList>
    </citation>
    <scope>NUCLEOTIDE SEQUENCE [LARGE SCALE GENOMIC DNA]</scope>
    <source>
        <strain evidence="2">Ana</strain>
    </source>
</reference>
<dbReference type="AlphaFoldDB" id="A0A0P7ZUP3"/>
<protein>
    <submittedName>
        <fullName evidence="2">ATP-dependent Clp protease adaptor protein ClpS</fullName>
    </submittedName>
</protein>
<dbReference type="Proteomes" id="UP000050465">
    <property type="component" value="Unassembled WGS sequence"/>
</dbReference>
<evidence type="ECO:0000313" key="2">
    <source>
        <dbReference type="EMBL" id="KPQ37350.1"/>
    </source>
</evidence>